<keyword evidence="9" id="KW-1185">Reference proteome</keyword>
<accession>A0A315XLQ0</accession>
<reference evidence="8 9" key="1">
    <citation type="submission" date="2017-03" db="EMBL/GenBank/DDBJ databases">
        <title>Genome sequence of Methanobrevibacter thaueri.</title>
        <authorList>
            <person name="Poehlein A."/>
            <person name="Seedorf H."/>
            <person name="Daniel R."/>
        </authorList>
    </citation>
    <scope>NUCLEOTIDE SEQUENCE [LARGE SCALE GENOMIC DNA]</scope>
    <source>
        <strain evidence="8 9">DSM 11995</strain>
    </source>
</reference>
<dbReference type="AlphaFoldDB" id="A0A315XLQ0"/>
<gene>
    <name evidence="8" type="ORF">MBBTH_11280</name>
</gene>
<dbReference type="InterPro" id="IPR011050">
    <property type="entry name" value="Pectin_lyase_fold/virulence"/>
</dbReference>
<evidence type="ECO:0000256" key="2">
    <source>
        <dbReference type="ARBA" id="ARBA00004442"/>
    </source>
</evidence>
<evidence type="ECO:0000256" key="1">
    <source>
        <dbReference type="ARBA" id="ARBA00004196"/>
    </source>
</evidence>
<dbReference type="RefSeq" id="WP_116592081.1">
    <property type="nucleotide sequence ID" value="NZ_MZGS01000022.1"/>
</dbReference>
<comment type="caution">
    <text evidence="8">The sequence shown here is derived from an EMBL/GenBank/DDBJ whole genome shotgun (WGS) entry which is preliminary data.</text>
</comment>
<keyword evidence="6" id="KW-0472">Membrane</keyword>
<evidence type="ECO:0000256" key="7">
    <source>
        <dbReference type="ARBA" id="ARBA00023237"/>
    </source>
</evidence>
<dbReference type="InterPro" id="IPR012334">
    <property type="entry name" value="Pectin_lyas_fold"/>
</dbReference>
<dbReference type="InterPro" id="IPR046776">
    <property type="entry name" value="Pectate_lyase_5"/>
</dbReference>
<protein>
    <submittedName>
        <fullName evidence="8">Polymorphic membrane protein</fullName>
    </submittedName>
</protein>
<dbReference type="OrthoDB" id="78475at2157"/>
<evidence type="ECO:0000256" key="5">
    <source>
        <dbReference type="ARBA" id="ARBA00022729"/>
    </source>
</evidence>
<evidence type="ECO:0000313" key="8">
    <source>
        <dbReference type="EMBL" id="PWB87175.1"/>
    </source>
</evidence>
<dbReference type="PANTHER" id="PTHR11319:SF35">
    <property type="entry name" value="OUTER MEMBRANE PROTEIN PMPC-RELATED"/>
    <property type="match status" value="1"/>
</dbReference>
<keyword evidence="7" id="KW-0998">Cell outer membrane</keyword>
<dbReference type="NCBIfam" id="TIGR01376">
    <property type="entry name" value="POMP_repeat"/>
    <property type="match status" value="1"/>
</dbReference>
<organism evidence="8 9">
    <name type="scientific">Methanobrevibacter thaueri</name>
    <dbReference type="NCBI Taxonomy" id="190975"/>
    <lineage>
        <taxon>Archaea</taxon>
        <taxon>Methanobacteriati</taxon>
        <taxon>Methanobacteriota</taxon>
        <taxon>Methanomada group</taxon>
        <taxon>Methanobacteria</taxon>
        <taxon>Methanobacteriales</taxon>
        <taxon>Methanobacteriaceae</taxon>
        <taxon>Methanobrevibacter</taxon>
    </lineage>
</organism>
<dbReference type="SUPFAM" id="SSF51126">
    <property type="entry name" value="Pectin lyase-like"/>
    <property type="match status" value="1"/>
</dbReference>
<keyword evidence="4" id="KW-0964">Secreted</keyword>
<name>A0A315XLQ0_9EURY</name>
<sequence>MKFKKSFLTLCILIFLFGIVCVSASDINDTITAEEEPQIVEQADDGLIESAQEDLLSEDDGTFTALQRLIDNSAKDSTITLDKDYAYDEGFSTRGIVVDKNLTIDGNGHTLDGLSKSRIFLINGKVINPYTVTLKNIKFKNGHTDLYGGAIFNFGNAVVDNCEFSNNYAKYCGGAIGSIGLFEYKNSKFNANIADGDGGAIFTLSIRGALPYLINETMDVGIHNFMDYIRNNFTLQYATEKISNCVFTNNVAKGTGGGAVYAYGNIDIKSSKFTSNSGGLKGGAVFANKDLFISGSTFTGNKVSTYGGAVYFKCHDLKSGVPKYYSNSITGCDFTKNTASKGGAIYAFRTSSSDTTHCAKAVKCTFTANKASEGRDIYGGTHLKCVFNYLKLTLKKVKVKKSAKKLVLTAKLTKGKTLIKGKKITFKFKGKTYKAKTNKKGIAKVTIKKSVLKKLKVGKKVKYQAKYGKLTKKVTVKVKK</sequence>
<dbReference type="Pfam" id="PF02415">
    <property type="entry name" value="Chlam_PMP"/>
    <property type="match status" value="4"/>
</dbReference>
<dbReference type="GO" id="GO:0005576">
    <property type="term" value="C:extracellular region"/>
    <property type="evidence" value="ECO:0007669"/>
    <property type="project" value="UniProtKB-SubCell"/>
</dbReference>
<dbReference type="Gene3D" id="2.160.20.10">
    <property type="entry name" value="Single-stranded right-handed beta-helix, Pectin lyase-like"/>
    <property type="match status" value="1"/>
</dbReference>
<keyword evidence="5" id="KW-0732">Signal</keyword>
<dbReference type="Pfam" id="PF20585">
    <property type="entry name" value="Pectate_lyase_5"/>
    <property type="match status" value="1"/>
</dbReference>
<dbReference type="InterPro" id="IPR003368">
    <property type="entry name" value="POMP_repeat"/>
</dbReference>
<dbReference type="EMBL" id="MZGS01000022">
    <property type="protein sequence ID" value="PWB87175.1"/>
    <property type="molecule type" value="Genomic_DNA"/>
</dbReference>
<evidence type="ECO:0000256" key="4">
    <source>
        <dbReference type="ARBA" id="ARBA00022525"/>
    </source>
</evidence>
<dbReference type="Proteomes" id="UP000251717">
    <property type="component" value="Unassembled WGS sequence"/>
</dbReference>
<dbReference type="PANTHER" id="PTHR11319">
    <property type="entry name" value="G PROTEIN-COUPLED RECEPTOR-RELATED"/>
    <property type="match status" value="1"/>
</dbReference>
<evidence type="ECO:0000313" key="9">
    <source>
        <dbReference type="Proteomes" id="UP000251717"/>
    </source>
</evidence>
<evidence type="ECO:0000256" key="3">
    <source>
        <dbReference type="ARBA" id="ARBA00004613"/>
    </source>
</evidence>
<proteinExistence type="predicted"/>
<comment type="subcellular location">
    <subcellularLocation>
        <location evidence="1">Cell envelope</location>
    </subcellularLocation>
    <subcellularLocation>
        <location evidence="2">Cell outer membrane</location>
    </subcellularLocation>
    <subcellularLocation>
        <location evidence="3">Secreted</location>
    </subcellularLocation>
</comment>
<evidence type="ECO:0000256" key="6">
    <source>
        <dbReference type="ARBA" id="ARBA00023136"/>
    </source>
</evidence>